<name>A0A151INU3_9HYME</name>
<dbReference type="Proteomes" id="UP000078542">
    <property type="component" value="Unassembled WGS sequence"/>
</dbReference>
<evidence type="ECO:0000313" key="1">
    <source>
        <dbReference type="EMBL" id="KYN07121.1"/>
    </source>
</evidence>
<dbReference type="STRING" id="456900.A0A151INU3"/>
<accession>A0A151INU3</accession>
<dbReference type="GO" id="GO:0003676">
    <property type="term" value="F:nucleic acid binding"/>
    <property type="evidence" value="ECO:0007669"/>
    <property type="project" value="InterPro"/>
</dbReference>
<dbReference type="Gene3D" id="3.30.420.10">
    <property type="entry name" value="Ribonuclease H-like superfamily/Ribonuclease H"/>
    <property type="match status" value="1"/>
</dbReference>
<dbReference type="AlphaFoldDB" id="A0A151INU3"/>
<evidence type="ECO:0000313" key="2">
    <source>
        <dbReference type="Proteomes" id="UP000078542"/>
    </source>
</evidence>
<gene>
    <name evidence="1" type="ORF">ALC62_01929</name>
</gene>
<reference evidence="1 2" key="1">
    <citation type="submission" date="2016-03" db="EMBL/GenBank/DDBJ databases">
        <title>Cyphomyrmex costatus WGS genome.</title>
        <authorList>
            <person name="Nygaard S."/>
            <person name="Hu H."/>
            <person name="Boomsma J."/>
            <person name="Zhang G."/>
        </authorList>
    </citation>
    <scope>NUCLEOTIDE SEQUENCE [LARGE SCALE GENOMIC DNA]</scope>
    <source>
        <strain evidence="1">MS0001</strain>
        <tissue evidence="1">Whole body</tissue>
    </source>
</reference>
<proteinExistence type="predicted"/>
<dbReference type="EMBL" id="KQ976914">
    <property type="protein sequence ID" value="KYN07121.1"/>
    <property type="molecule type" value="Genomic_DNA"/>
</dbReference>
<keyword evidence="2" id="KW-1185">Reference proteome</keyword>
<evidence type="ECO:0008006" key="3">
    <source>
        <dbReference type="Google" id="ProtNLM"/>
    </source>
</evidence>
<organism evidence="1 2">
    <name type="scientific">Cyphomyrmex costatus</name>
    <dbReference type="NCBI Taxonomy" id="456900"/>
    <lineage>
        <taxon>Eukaryota</taxon>
        <taxon>Metazoa</taxon>
        <taxon>Ecdysozoa</taxon>
        <taxon>Arthropoda</taxon>
        <taxon>Hexapoda</taxon>
        <taxon>Insecta</taxon>
        <taxon>Pterygota</taxon>
        <taxon>Neoptera</taxon>
        <taxon>Endopterygota</taxon>
        <taxon>Hymenoptera</taxon>
        <taxon>Apocrita</taxon>
        <taxon>Aculeata</taxon>
        <taxon>Formicoidea</taxon>
        <taxon>Formicidae</taxon>
        <taxon>Myrmicinae</taxon>
        <taxon>Cyphomyrmex</taxon>
    </lineage>
</organism>
<dbReference type="InterPro" id="IPR036397">
    <property type="entry name" value="RNaseH_sf"/>
</dbReference>
<protein>
    <recommendedName>
        <fullName evidence="3">Histone-lysine N-methyltransferase SETMAR</fullName>
    </recommendedName>
</protein>
<sequence>MDHPPYSPDVAPCDFNLFPKVKNIMQGEYFVDVDTIKRETTKLLKRLIKEDIQHCF</sequence>